<evidence type="ECO:0000256" key="10">
    <source>
        <dbReference type="RuleBase" id="RU003983"/>
    </source>
</evidence>
<dbReference type="Proteomes" id="UP001602013">
    <property type="component" value="Unassembled WGS sequence"/>
</dbReference>
<dbReference type="InterPro" id="IPR050083">
    <property type="entry name" value="HtpX_protease"/>
</dbReference>
<keyword evidence="6 10" id="KW-0862">Zinc</keyword>
<keyword evidence="8 10" id="KW-0482">Metalloprotease</keyword>
<dbReference type="PANTHER" id="PTHR43221:SF2">
    <property type="entry name" value="PROTEASE HTPX HOMOLOG"/>
    <property type="match status" value="1"/>
</dbReference>
<feature type="transmembrane region" description="Helical" evidence="11">
    <location>
        <begin position="254"/>
        <end position="279"/>
    </location>
</feature>
<feature type="domain" description="Peptidase M48" evidence="12">
    <location>
        <begin position="150"/>
        <end position="379"/>
    </location>
</feature>
<dbReference type="EMBL" id="JBIASD010000010">
    <property type="protein sequence ID" value="MFF3667267.1"/>
    <property type="molecule type" value="Genomic_DNA"/>
</dbReference>
<keyword evidence="14" id="KW-1185">Reference proteome</keyword>
<feature type="transmembrane region" description="Helical" evidence="11">
    <location>
        <begin position="83"/>
        <end position="108"/>
    </location>
</feature>
<dbReference type="RefSeq" id="WP_387412174.1">
    <property type="nucleotide sequence ID" value="NZ_JBIASD010000010.1"/>
</dbReference>
<comment type="caution">
    <text evidence="13">The sequence shown here is derived from an EMBL/GenBank/DDBJ whole genome shotgun (WGS) entry which is preliminary data.</text>
</comment>
<evidence type="ECO:0000313" key="14">
    <source>
        <dbReference type="Proteomes" id="UP001602013"/>
    </source>
</evidence>
<evidence type="ECO:0000259" key="12">
    <source>
        <dbReference type="Pfam" id="PF01435"/>
    </source>
</evidence>
<evidence type="ECO:0000256" key="6">
    <source>
        <dbReference type="ARBA" id="ARBA00022833"/>
    </source>
</evidence>
<evidence type="ECO:0000256" key="1">
    <source>
        <dbReference type="ARBA" id="ARBA00022475"/>
    </source>
</evidence>
<evidence type="ECO:0000256" key="11">
    <source>
        <dbReference type="SAM" id="Phobius"/>
    </source>
</evidence>
<keyword evidence="2 10" id="KW-0645">Protease</keyword>
<evidence type="ECO:0000256" key="9">
    <source>
        <dbReference type="ARBA" id="ARBA00023136"/>
    </source>
</evidence>
<dbReference type="PANTHER" id="PTHR43221">
    <property type="entry name" value="PROTEASE HTPX"/>
    <property type="match status" value="1"/>
</dbReference>
<keyword evidence="7 11" id="KW-1133">Transmembrane helix</keyword>
<keyword evidence="5 10" id="KW-0378">Hydrolase</keyword>
<keyword evidence="3 11" id="KW-0812">Transmembrane</keyword>
<accession>A0ABW6SQK9</accession>
<dbReference type="Pfam" id="PF01435">
    <property type="entry name" value="Peptidase_M48"/>
    <property type="match status" value="1"/>
</dbReference>
<evidence type="ECO:0000256" key="4">
    <source>
        <dbReference type="ARBA" id="ARBA00022723"/>
    </source>
</evidence>
<evidence type="ECO:0000256" key="5">
    <source>
        <dbReference type="ARBA" id="ARBA00022801"/>
    </source>
</evidence>
<gene>
    <name evidence="13" type="ORF">ACFYXI_16860</name>
</gene>
<name>A0ABW6SQK9_9ACTN</name>
<keyword evidence="1" id="KW-1003">Cell membrane</keyword>
<evidence type="ECO:0000256" key="2">
    <source>
        <dbReference type="ARBA" id="ARBA00022670"/>
    </source>
</evidence>
<reference evidence="13 14" key="1">
    <citation type="submission" date="2024-10" db="EMBL/GenBank/DDBJ databases">
        <title>The Natural Products Discovery Center: Release of the First 8490 Sequenced Strains for Exploring Actinobacteria Biosynthetic Diversity.</title>
        <authorList>
            <person name="Kalkreuter E."/>
            <person name="Kautsar S.A."/>
            <person name="Yang D."/>
            <person name="Bader C.D."/>
            <person name="Teijaro C.N."/>
            <person name="Fluegel L."/>
            <person name="Davis C.M."/>
            <person name="Simpson J.R."/>
            <person name="Lauterbach L."/>
            <person name="Steele A.D."/>
            <person name="Gui C."/>
            <person name="Meng S."/>
            <person name="Li G."/>
            <person name="Viehrig K."/>
            <person name="Ye F."/>
            <person name="Su P."/>
            <person name="Kiefer A.F."/>
            <person name="Nichols A."/>
            <person name="Cepeda A.J."/>
            <person name="Yan W."/>
            <person name="Fan B."/>
            <person name="Jiang Y."/>
            <person name="Adhikari A."/>
            <person name="Zheng C.-J."/>
            <person name="Schuster L."/>
            <person name="Cowan T.M."/>
            <person name="Smanski M.J."/>
            <person name="Chevrette M.G."/>
            <person name="De Carvalho L.P.S."/>
            <person name="Shen B."/>
        </authorList>
    </citation>
    <scope>NUCLEOTIDE SEQUENCE [LARGE SCALE GENOMIC DNA]</scope>
    <source>
        <strain evidence="13 14">NPDC002173</strain>
    </source>
</reference>
<sequence>MTPSAIIQECPQCAASITGDSRFVMWCPECEWNLSRPDRDRPSTRPGPLARLRNRLDARFAADLHRQVLGSGVGTPSRDPGRIAAYALASAVHLFALSMLVGGVWLLVATWPSPFGAVFGVAGVGFAYLARPRFGRLDGDAPALTRQEAPVLYDLLDRVAREAGAPPVDVVLVDGEVNASARTVGLRGTHVLTIGLPLWQILEPQERIALLAHEMGHFSNGDARRMRYVGSAIATLYEIHGAAARQRVRGSLGAIAIAIVVNILTGLIRLLVLGLIMILESLTYRESQLAEYAADDRAARIASPVAVAGVMDKLITKAPAADRHLESAAHRGGDLWEGMREYMAGFPEAEEERLRRLARLERVRVDATHPPTHLRAAFAVSRAYGAATIVVTDDEMERVQAELDAAAGRIAREIADRARAALYE</sequence>
<dbReference type="InterPro" id="IPR001915">
    <property type="entry name" value="Peptidase_M48"/>
</dbReference>
<keyword evidence="4" id="KW-0479">Metal-binding</keyword>
<evidence type="ECO:0000256" key="3">
    <source>
        <dbReference type="ARBA" id="ARBA00022692"/>
    </source>
</evidence>
<evidence type="ECO:0000256" key="7">
    <source>
        <dbReference type="ARBA" id="ARBA00022989"/>
    </source>
</evidence>
<protein>
    <submittedName>
        <fullName evidence="13">M48 family metallopeptidase</fullName>
    </submittedName>
</protein>
<feature type="transmembrane region" description="Helical" evidence="11">
    <location>
        <begin position="114"/>
        <end position="130"/>
    </location>
</feature>
<organism evidence="13 14">
    <name type="scientific">Microtetraspora malaysiensis</name>
    <dbReference type="NCBI Taxonomy" id="161358"/>
    <lineage>
        <taxon>Bacteria</taxon>
        <taxon>Bacillati</taxon>
        <taxon>Actinomycetota</taxon>
        <taxon>Actinomycetes</taxon>
        <taxon>Streptosporangiales</taxon>
        <taxon>Streptosporangiaceae</taxon>
        <taxon>Microtetraspora</taxon>
    </lineage>
</organism>
<comment type="cofactor">
    <cofactor evidence="10">
        <name>Zn(2+)</name>
        <dbReference type="ChEBI" id="CHEBI:29105"/>
    </cofactor>
    <text evidence="10">Binds 1 zinc ion per subunit.</text>
</comment>
<comment type="similarity">
    <text evidence="10">Belongs to the peptidase M48 family.</text>
</comment>
<proteinExistence type="inferred from homology"/>
<keyword evidence="9 11" id="KW-0472">Membrane</keyword>
<evidence type="ECO:0000256" key="8">
    <source>
        <dbReference type="ARBA" id="ARBA00023049"/>
    </source>
</evidence>
<dbReference type="Gene3D" id="3.30.2010.10">
    <property type="entry name" value="Metalloproteases ('zincins'), catalytic domain"/>
    <property type="match status" value="1"/>
</dbReference>
<evidence type="ECO:0000313" key="13">
    <source>
        <dbReference type="EMBL" id="MFF3667267.1"/>
    </source>
</evidence>
<dbReference type="CDD" id="cd07328">
    <property type="entry name" value="M48_Ste24p_like"/>
    <property type="match status" value="1"/>
</dbReference>